<dbReference type="EMBL" id="BARW01025149">
    <property type="protein sequence ID" value="GAJ05442.1"/>
    <property type="molecule type" value="Genomic_DNA"/>
</dbReference>
<name>X1UPC4_9ZZZZ</name>
<gene>
    <name evidence="2" type="ORF">S12H4_41295</name>
</gene>
<dbReference type="Pfam" id="PF05008">
    <property type="entry name" value="V-SNARE"/>
    <property type="match status" value="1"/>
</dbReference>
<dbReference type="InterPro" id="IPR007705">
    <property type="entry name" value="Vesicle_trsprt_v-SNARE_N"/>
</dbReference>
<sequence>MINKKIQYIRTLEAQFERLNTYLEALDVSMKNADTETKKNYKEKIKDIHNKRDMIREKIKRV</sequence>
<organism evidence="2">
    <name type="scientific">marine sediment metagenome</name>
    <dbReference type="NCBI Taxonomy" id="412755"/>
    <lineage>
        <taxon>unclassified sequences</taxon>
        <taxon>metagenomes</taxon>
        <taxon>ecological metagenomes</taxon>
    </lineage>
</organism>
<dbReference type="AlphaFoldDB" id="X1UPC4"/>
<reference evidence="2" key="1">
    <citation type="journal article" date="2014" name="Front. Microbiol.">
        <title>High frequency of phylogenetically diverse reductive dehalogenase-homologous genes in deep subseafloor sedimentary metagenomes.</title>
        <authorList>
            <person name="Kawai M."/>
            <person name="Futagami T."/>
            <person name="Toyoda A."/>
            <person name="Takaki Y."/>
            <person name="Nishi S."/>
            <person name="Hori S."/>
            <person name="Arai W."/>
            <person name="Tsubouchi T."/>
            <person name="Morono Y."/>
            <person name="Uchiyama I."/>
            <person name="Ito T."/>
            <person name="Fujiyama A."/>
            <person name="Inagaki F."/>
            <person name="Takami H."/>
        </authorList>
    </citation>
    <scope>NUCLEOTIDE SEQUENCE</scope>
    <source>
        <strain evidence="2">Expedition CK06-06</strain>
    </source>
</reference>
<proteinExistence type="predicted"/>
<feature type="domain" description="Vesicle transport v-SNARE N-terminal" evidence="1">
    <location>
        <begin position="4"/>
        <end position="61"/>
    </location>
</feature>
<dbReference type="GO" id="GO:0016020">
    <property type="term" value="C:membrane"/>
    <property type="evidence" value="ECO:0007669"/>
    <property type="project" value="InterPro"/>
</dbReference>
<evidence type="ECO:0000259" key="1">
    <source>
        <dbReference type="Pfam" id="PF05008"/>
    </source>
</evidence>
<dbReference type="GO" id="GO:0006886">
    <property type="term" value="P:intracellular protein transport"/>
    <property type="evidence" value="ECO:0007669"/>
    <property type="project" value="InterPro"/>
</dbReference>
<comment type="caution">
    <text evidence="2">The sequence shown here is derived from an EMBL/GenBank/DDBJ whole genome shotgun (WGS) entry which is preliminary data.</text>
</comment>
<accession>X1UPC4</accession>
<feature type="non-terminal residue" evidence="2">
    <location>
        <position position="62"/>
    </location>
</feature>
<evidence type="ECO:0000313" key="2">
    <source>
        <dbReference type="EMBL" id="GAJ05442.1"/>
    </source>
</evidence>
<protein>
    <recommendedName>
        <fullName evidence="1">Vesicle transport v-SNARE N-terminal domain-containing protein</fullName>
    </recommendedName>
</protein>